<evidence type="ECO:0000256" key="9">
    <source>
        <dbReference type="ARBA" id="ARBA00023242"/>
    </source>
</evidence>
<dbReference type="InterPro" id="IPR019312">
    <property type="entry name" value="CNOT11"/>
</dbReference>
<evidence type="ECO:0000256" key="2">
    <source>
        <dbReference type="ARBA" id="ARBA00004496"/>
    </source>
</evidence>
<feature type="region of interest" description="Disordered" evidence="10">
    <location>
        <begin position="459"/>
        <end position="485"/>
    </location>
</feature>
<evidence type="ECO:0000256" key="3">
    <source>
        <dbReference type="ARBA" id="ARBA00008030"/>
    </source>
</evidence>
<proteinExistence type="inferred from homology"/>
<accession>A0A5S6R4G7</accession>
<evidence type="ECO:0000256" key="10">
    <source>
        <dbReference type="SAM" id="MobiDB-lite"/>
    </source>
</evidence>
<dbReference type="PANTHER" id="PTHR15975:SF0">
    <property type="entry name" value="CCR4-NOT TRANSCRIPTION COMPLEX SUBUNIT 11"/>
    <property type="match status" value="1"/>
</dbReference>
<evidence type="ECO:0000256" key="8">
    <source>
        <dbReference type="ARBA" id="ARBA00023163"/>
    </source>
</evidence>
<reference evidence="11" key="1">
    <citation type="submission" date="2013-11" db="EMBL/GenBank/DDBJ databases">
        <authorList>
            <person name="Aslett M."/>
        </authorList>
    </citation>
    <scope>NUCLEOTIDE SEQUENCE [LARGE SCALE GENOMIC DNA]</scope>
    <source>
        <strain evidence="11">Edinburgh</strain>
    </source>
</reference>
<protein>
    <recommendedName>
        <fullName evidence="4">CCR4-NOT transcription complex subunit 11</fullName>
    </recommendedName>
</protein>
<evidence type="ECO:0000256" key="6">
    <source>
        <dbReference type="ARBA" id="ARBA00023015"/>
    </source>
</evidence>
<feature type="compositionally biased region" description="Low complexity" evidence="10">
    <location>
        <begin position="507"/>
        <end position="521"/>
    </location>
</feature>
<dbReference type="AlphaFoldDB" id="A0A5S6R4G7"/>
<dbReference type="WBParaSite" id="TMUE_3000014481.4">
    <property type="protein sequence ID" value="TMUE_3000014481.4"/>
    <property type="gene ID" value="WBGene00285830"/>
</dbReference>
<dbReference type="GO" id="GO:0031047">
    <property type="term" value="P:regulatory ncRNA-mediated gene silencing"/>
    <property type="evidence" value="ECO:0007669"/>
    <property type="project" value="UniProtKB-KW"/>
</dbReference>
<feature type="compositionally biased region" description="Polar residues" evidence="10">
    <location>
        <begin position="414"/>
        <end position="431"/>
    </location>
</feature>
<dbReference type="WBParaSite" id="TMUE_3000014481.1">
    <property type="protein sequence ID" value="TMUE_3000014481.1"/>
    <property type="gene ID" value="WBGene00285830"/>
</dbReference>
<dbReference type="GO" id="GO:0005737">
    <property type="term" value="C:cytoplasm"/>
    <property type="evidence" value="ECO:0007669"/>
    <property type="project" value="UniProtKB-SubCell"/>
</dbReference>
<feature type="region of interest" description="Disordered" evidence="10">
    <location>
        <begin position="411"/>
        <end position="432"/>
    </location>
</feature>
<name>A0A5S6R4G7_TRIMR</name>
<keyword evidence="7" id="KW-0943">RNA-mediated gene silencing</keyword>
<dbReference type="STRING" id="70415.A0A5S6R4G7"/>
<reference evidence="12" key="3">
    <citation type="submission" date="2019-12" db="UniProtKB">
        <authorList>
            <consortium name="WormBaseParasite"/>
        </authorList>
    </citation>
    <scope>IDENTIFICATION</scope>
</reference>
<dbReference type="Proteomes" id="UP000046395">
    <property type="component" value="Unassembled WGS sequence"/>
</dbReference>
<evidence type="ECO:0000256" key="4">
    <source>
        <dbReference type="ARBA" id="ARBA00014872"/>
    </source>
</evidence>
<dbReference type="WBParaSite" id="TMUE_3000014481.5">
    <property type="protein sequence ID" value="TMUE_3000014481.5"/>
    <property type="gene ID" value="WBGene00285830"/>
</dbReference>
<keyword evidence="8" id="KW-0804">Transcription</keyword>
<feature type="compositionally biased region" description="Polar residues" evidence="10">
    <location>
        <begin position="278"/>
        <end position="293"/>
    </location>
</feature>
<evidence type="ECO:0000313" key="12">
    <source>
        <dbReference type="WBParaSite" id="TMUE_3000014481.1"/>
    </source>
</evidence>
<dbReference type="WBParaSite" id="TMUE_3000014481.2">
    <property type="protein sequence ID" value="TMUE_3000014481.2"/>
    <property type="gene ID" value="WBGene00285830"/>
</dbReference>
<dbReference type="Pfam" id="PF10155">
    <property type="entry name" value="CNOT11"/>
    <property type="match status" value="1"/>
</dbReference>
<dbReference type="PANTHER" id="PTHR15975">
    <property type="entry name" value="CCR4-NOT TRANSCRIPTION COMPLEX SUBUNIT 11"/>
    <property type="match status" value="1"/>
</dbReference>
<evidence type="ECO:0000256" key="5">
    <source>
        <dbReference type="ARBA" id="ARBA00022490"/>
    </source>
</evidence>
<comment type="subcellular location">
    <subcellularLocation>
        <location evidence="2">Cytoplasm</location>
    </subcellularLocation>
    <subcellularLocation>
        <location evidence="1">Nucleus</location>
    </subcellularLocation>
</comment>
<keyword evidence="6" id="KW-0805">Transcription regulation</keyword>
<dbReference type="GO" id="GO:0030014">
    <property type="term" value="C:CCR4-NOT complex"/>
    <property type="evidence" value="ECO:0007669"/>
    <property type="project" value="InterPro"/>
</dbReference>
<feature type="region of interest" description="Disordered" evidence="10">
    <location>
        <begin position="503"/>
        <end position="529"/>
    </location>
</feature>
<keyword evidence="11" id="KW-1185">Reference proteome</keyword>
<reference evidence="11" key="2">
    <citation type="submission" date="2014-03" db="EMBL/GenBank/DDBJ databases">
        <title>The whipworm genome and dual-species transcriptomics of an intimate host-pathogen interaction.</title>
        <authorList>
            <person name="Foth B.J."/>
            <person name="Tsai I.J."/>
            <person name="Reid A.J."/>
            <person name="Bancroft A.J."/>
            <person name="Nichol S."/>
            <person name="Tracey A."/>
            <person name="Holroyd N."/>
            <person name="Cotton J.A."/>
            <person name="Stanley E.J."/>
            <person name="Zarowiecki M."/>
            <person name="Liu J.Z."/>
            <person name="Huckvale T."/>
            <person name="Cooper P.J."/>
            <person name="Grencis R.K."/>
            <person name="Berriman M."/>
        </authorList>
    </citation>
    <scope>NUCLEOTIDE SEQUENCE [LARGE SCALE GENOMIC DNA]</scope>
    <source>
        <strain evidence="11">Edinburgh</strain>
    </source>
</reference>
<evidence type="ECO:0000313" key="11">
    <source>
        <dbReference type="Proteomes" id="UP000046395"/>
    </source>
</evidence>
<feature type="compositionally biased region" description="Polar residues" evidence="10">
    <location>
        <begin position="337"/>
        <end position="352"/>
    </location>
</feature>
<feature type="region of interest" description="Disordered" evidence="10">
    <location>
        <begin position="278"/>
        <end position="364"/>
    </location>
</feature>
<organism evidence="11 12">
    <name type="scientific">Trichuris muris</name>
    <name type="common">Mouse whipworm</name>
    <dbReference type="NCBI Taxonomy" id="70415"/>
    <lineage>
        <taxon>Eukaryota</taxon>
        <taxon>Metazoa</taxon>
        <taxon>Ecdysozoa</taxon>
        <taxon>Nematoda</taxon>
        <taxon>Enoplea</taxon>
        <taxon>Dorylaimia</taxon>
        <taxon>Trichinellida</taxon>
        <taxon>Trichuridae</taxon>
        <taxon>Trichuris</taxon>
    </lineage>
</organism>
<comment type="similarity">
    <text evidence="3">Belongs to the CNOT11 family.</text>
</comment>
<keyword evidence="9" id="KW-0539">Nucleus</keyword>
<evidence type="ECO:0000256" key="1">
    <source>
        <dbReference type="ARBA" id="ARBA00004123"/>
    </source>
</evidence>
<evidence type="ECO:0000256" key="7">
    <source>
        <dbReference type="ARBA" id="ARBA00023158"/>
    </source>
</evidence>
<keyword evidence="5" id="KW-0963">Cytoplasm</keyword>
<dbReference type="GO" id="GO:0005634">
    <property type="term" value="C:nucleus"/>
    <property type="evidence" value="ECO:0007669"/>
    <property type="project" value="UniProtKB-SubCell"/>
</dbReference>
<sequence>MEDLTKLLGTNLGFSVAHFLSTHGERTFRGISEDFRCRFIPPVRVNVALGIAHILRRRPESTTSSARMIAIYVLYDAFLFHRPVWQHIFGTTFVLLLRNEPVSKPNGLKPLAEVERTFLLHLLEVTGEYIADRSPRELLTAPERMDRKIDAERYRELVISYAMRVMDIRPIAMYHDPAIYDLVHSLRSVRLPEQNPRSTSAEGDQQSSSACDDEAMAFFLLYHRVATFLFPFDESFFLPGSLVPSELFKQDKDMEKFVRHAEDGILLRRLPALSQAQDQSRFHTATTPQSSFSRPLVDWKYPSSSGSGRSDTAPKMVPCSTVVPSDRRPLPVAPSQPRVTASNSMAISHQSAPQPPKTMYSGPTSSVQVGHGWWNALPCQTCTPHFSTVASTPRNPLLYTSSIRAPLVAEAPKTSPSGCSVASSPLTTCTDESAKKPTAADWFQENIVNGNLGIPTVKKGTTNEHVWPPEYSEKTEESGSCESDTFSDISEDYLEALSEDFTKAFDSDGGSDPDAASPAPAKSSTNSMSSIVCEDRSLSDWDHDGRVVLPDWKPISGNTNGSVLPTPDIEAEGEPMDELIRKAMIVTLSMARQQRLLKLFEKRTDDGLVSIVNEDVFERLINLNPLLAVYIFCRLVSAGQAKRYFQRVLDMDLSLNVLDVVNRVTTAIYMPIDFLYDFLYKCYSHYAGKPSSNGSPHKRMITLIISFTESLFERRLIDVIGIRYEALHFCLLHINLSQAVGLYRQLKISEDD</sequence>
<dbReference type="WBParaSite" id="TMUE_3000014481.3">
    <property type="protein sequence ID" value="TMUE_3000014481.3"/>
    <property type="gene ID" value="WBGene00285830"/>
</dbReference>